<dbReference type="GO" id="GO:0004803">
    <property type="term" value="F:transposase activity"/>
    <property type="evidence" value="ECO:0007669"/>
    <property type="project" value="InterPro"/>
</dbReference>
<gene>
    <name evidence="2" type="ORF">METZ01_LOCUS413781</name>
</gene>
<organism evidence="2">
    <name type="scientific">marine metagenome</name>
    <dbReference type="NCBI Taxonomy" id="408172"/>
    <lineage>
        <taxon>unclassified sequences</taxon>
        <taxon>metagenomes</taxon>
        <taxon>ecological metagenomes</taxon>
    </lineage>
</organism>
<accession>A0A382WPX8</accession>
<feature type="domain" description="Transposase IS801/IS1294" evidence="1">
    <location>
        <begin position="34"/>
        <end position="95"/>
    </location>
</feature>
<dbReference type="InterPro" id="IPR007069">
    <property type="entry name" value="Transposase_32"/>
</dbReference>
<evidence type="ECO:0000259" key="1">
    <source>
        <dbReference type="Pfam" id="PF04986"/>
    </source>
</evidence>
<dbReference type="EMBL" id="UINC01161626">
    <property type="protein sequence ID" value="SVD60927.1"/>
    <property type="molecule type" value="Genomic_DNA"/>
</dbReference>
<sequence length="105" mass="11704">MHLQAASVNYRIAVGKEIGKKAFSLQTLLAKDEDNYGQLAKINGFSLHAGVFADTHQSDNLERLCRYIARPALSEKRLSLTFTCNVGYELKTPYKYSMLCSLGLS</sequence>
<name>A0A382WPX8_9ZZZZ</name>
<reference evidence="2" key="1">
    <citation type="submission" date="2018-05" db="EMBL/GenBank/DDBJ databases">
        <authorList>
            <person name="Lanie J.A."/>
            <person name="Ng W.-L."/>
            <person name="Kazmierczak K.M."/>
            <person name="Andrzejewski T.M."/>
            <person name="Davidsen T.M."/>
            <person name="Wayne K.J."/>
            <person name="Tettelin H."/>
            <person name="Glass J.I."/>
            <person name="Rusch D."/>
            <person name="Podicherti R."/>
            <person name="Tsui H.-C.T."/>
            <person name="Winkler M.E."/>
        </authorList>
    </citation>
    <scope>NUCLEOTIDE SEQUENCE</scope>
</reference>
<dbReference type="AlphaFoldDB" id="A0A382WPX8"/>
<dbReference type="Pfam" id="PF04986">
    <property type="entry name" value="Y2_Tnp"/>
    <property type="match status" value="1"/>
</dbReference>
<dbReference type="GO" id="GO:0006313">
    <property type="term" value="P:DNA transposition"/>
    <property type="evidence" value="ECO:0007669"/>
    <property type="project" value="InterPro"/>
</dbReference>
<proteinExistence type="predicted"/>
<dbReference type="GO" id="GO:0003677">
    <property type="term" value="F:DNA binding"/>
    <property type="evidence" value="ECO:0007669"/>
    <property type="project" value="InterPro"/>
</dbReference>
<evidence type="ECO:0000313" key="2">
    <source>
        <dbReference type="EMBL" id="SVD60927.1"/>
    </source>
</evidence>
<protein>
    <recommendedName>
        <fullName evidence="1">Transposase IS801/IS1294 domain-containing protein</fullName>
    </recommendedName>
</protein>